<keyword evidence="3" id="KW-1185">Reference proteome</keyword>
<dbReference type="AlphaFoldDB" id="A0A0C9VI71"/>
<sequence>MHRDWLSSSPYVARHRCARFHVISRLRSLPVHELHPMFLEPLVMQANSPDLLFFDRDLERIIPFPYPMFNGALIMPKGLKKYCETRRIMWECWCGLYTPEPAFIQFYGDHGYIYARCRTCGLDVCFNDKYRTSTMQASYQGYPKDCRLMPMPSIPPPIRREIEAPHFDQHWFMPGPNAPGRRLTPLPQLPVSSPPPSEYLSTRRGHSSPGPAVAGPSRFPGAYAVAVTLHTLYKPSTTMFLSTLLPFN</sequence>
<evidence type="ECO:0000313" key="2">
    <source>
        <dbReference type="EMBL" id="KIJ47001.1"/>
    </source>
</evidence>
<dbReference type="EMBL" id="KN837104">
    <property type="protein sequence ID" value="KIJ47001.1"/>
    <property type="molecule type" value="Genomic_DNA"/>
</dbReference>
<protein>
    <submittedName>
        <fullName evidence="2">Uncharacterized protein</fullName>
    </submittedName>
</protein>
<dbReference type="Proteomes" id="UP000054279">
    <property type="component" value="Unassembled WGS sequence"/>
</dbReference>
<reference evidence="2 3" key="1">
    <citation type="submission" date="2014-06" db="EMBL/GenBank/DDBJ databases">
        <title>Evolutionary Origins and Diversification of the Mycorrhizal Mutualists.</title>
        <authorList>
            <consortium name="DOE Joint Genome Institute"/>
            <consortium name="Mycorrhizal Genomics Consortium"/>
            <person name="Kohler A."/>
            <person name="Kuo A."/>
            <person name="Nagy L.G."/>
            <person name="Floudas D."/>
            <person name="Copeland A."/>
            <person name="Barry K.W."/>
            <person name="Cichocki N."/>
            <person name="Veneault-Fourrey C."/>
            <person name="LaButti K."/>
            <person name="Lindquist E.A."/>
            <person name="Lipzen A."/>
            <person name="Lundell T."/>
            <person name="Morin E."/>
            <person name="Murat C."/>
            <person name="Riley R."/>
            <person name="Ohm R."/>
            <person name="Sun H."/>
            <person name="Tunlid A."/>
            <person name="Henrissat B."/>
            <person name="Grigoriev I.V."/>
            <person name="Hibbett D.S."/>
            <person name="Martin F."/>
        </authorList>
    </citation>
    <scope>NUCLEOTIDE SEQUENCE [LARGE SCALE GENOMIC DNA]</scope>
    <source>
        <strain evidence="2 3">SS14</strain>
    </source>
</reference>
<evidence type="ECO:0000256" key="1">
    <source>
        <dbReference type="SAM" id="MobiDB-lite"/>
    </source>
</evidence>
<gene>
    <name evidence="2" type="ORF">M422DRAFT_249287</name>
</gene>
<name>A0A0C9VI71_SPHS4</name>
<dbReference type="OrthoDB" id="3070804at2759"/>
<dbReference type="HOGENOM" id="CLU_054440_0_0_1"/>
<evidence type="ECO:0000313" key="3">
    <source>
        <dbReference type="Proteomes" id="UP000054279"/>
    </source>
</evidence>
<organism evidence="2 3">
    <name type="scientific">Sphaerobolus stellatus (strain SS14)</name>
    <dbReference type="NCBI Taxonomy" id="990650"/>
    <lineage>
        <taxon>Eukaryota</taxon>
        <taxon>Fungi</taxon>
        <taxon>Dikarya</taxon>
        <taxon>Basidiomycota</taxon>
        <taxon>Agaricomycotina</taxon>
        <taxon>Agaricomycetes</taxon>
        <taxon>Phallomycetidae</taxon>
        <taxon>Geastrales</taxon>
        <taxon>Sphaerobolaceae</taxon>
        <taxon>Sphaerobolus</taxon>
    </lineage>
</organism>
<feature type="region of interest" description="Disordered" evidence="1">
    <location>
        <begin position="183"/>
        <end position="214"/>
    </location>
</feature>
<accession>A0A0C9VI71</accession>
<proteinExistence type="predicted"/>